<reference evidence="1" key="1">
    <citation type="submission" date="2014-11" db="EMBL/GenBank/DDBJ databases">
        <authorList>
            <person name="Amaro Gonzalez C."/>
        </authorList>
    </citation>
    <scope>NUCLEOTIDE SEQUENCE</scope>
</reference>
<organism evidence="1">
    <name type="scientific">Anguilla anguilla</name>
    <name type="common">European freshwater eel</name>
    <name type="synonym">Muraena anguilla</name>
    <dbReference type="NCBI Taxonomy" id="7936"/>
    <lineage>
        <taxon>Eukaryota</taxon>
        <taxon>Metazoa</taxon>
        <taxon>Chordata</taxon>
        <taxon>Craniata</taxon>
        <taxon>Vertebrata</taxon>
        <taxon>Euteleostomi</taxon>
        <taxon>Actinopterygii</taxon>
        <taxon>Neopterygii</taxon>
        <taxon>Teleostei</taxon>
        <taxon>Anguilliformes</taxon>
        <taxon>Anguillidae</taxon>
        <taxon>Anguilla</taxon>
    </lineage>
</organism>
<protein>
    <submittedName>
        <fullName evidence="1">Uncharacterized protein</fullName>
    </submittedName>
</protein>
<evidence type="ECO:0000313" key="1">
    <source>
        <dbReference type="EMBL" id="JAH60068.1"/>
    </source>
</evidence>
<dbReference type="AlphaFoldDB" id="A0A0E9U520"/>
<accession>A0A0E9U520</accession>
<dbReference type="EMBL" id="GBXM01048509">
    <property type="protein sequence ID" value="JAH60068.1"/>
    <property type="molecule type" value="Transcribed_RNA"/>
</dbReference>
<name>A0A0E9U520_ANGAN</name>
<sequence>MKYVPNGYFFHQPVSTEGAVKINFRKKLLVGIELGQISREREKGKGD</sequence>
<reference evidence="1" key="2">
    <citation type="journal article" date="2015" name="Fish Shellfish Immunol.">
        <title>Early steps in the European eel (Anguilla anguilla)-Vibrio vulnificus interaction in the gills: Role of the RtxA13 toxin.</title>
        <authorList>
            <person name="Callol A."/>
            <person name="Pajuelo D."/>
            <person name="Ebbesson L."/>
            <person name="Teles M."/>
            <person name="MacKenzie S."/>
            <person name="Amaro C."/>
        </authorList>
    </citation>
    <scope>NUCLEOTIDE SEQUENCE</scope>
</reference>
<proteinExistence type="predicted"/>